<dbReference type="AlphaFoldDB" id="A0A4V0NEW3"/>
<reference evidence="2 3" key="1">
    <citation type="submission" date="2015-09" db="EMBL/GenBank/DDBJ databases">
        <title>Sorangium comparison.</title>
        <authorList>
            <person name="Zaburannyi N."/>
            <person name="Bunk B."/>
            <person name="Overmann J."/>
            <person name="Mueller R."/>
        </authorList>
    </citation>
    <scope>NUCLEOTIDE SEQUENCE [LARGE SCALE GENOMIC DNA]</scope>
    <source>
        <strain evidence="2 3">So ceGT47</strain>
    </source>
</reference>
<evidence type="ECO:0000313" key="3">
    <source>
        <dbReference type="Proteomes" id="UP000295781"/>
    </source>
</evidence>
<name>A0A4V0NEW3_SORCE</name>
<dbReference type="EMBL" id="CP012670">
    <property type="protein sequence ID" value="AUX27572.1"/>
    <property type="molecule type" value="Genomic_DNA"/>
</dbReference>
<evidence type="ECO:0000313" key="2">
    <source>
        <dbReference type="EMBL" id="AUX27572.1"/>
    </source>
</evidence>
<accession>A0A4V0NEW3</accession>
<feature type="region of interest" description="Disordered" evidence="1">
    <location>
        <begin position="1"/>
        <end position="53"/>
    </location>
</feature>
<organism evidence="2 3">
    <name type="scientific">Sorangium cellulosum</name>
    <name type="common">Polyangium cellulosum</name>
    <dbReference type="NCBI Taxonomy" id="56"/>
    <lineage>
        <taxon>Bacteria</taxon>
        <taxon>Pseudomonadati</taxon>
        <taxon>Myxococcota</taxon>
        <taxon>Polyangia</taxon>
        <taxon>Polyangiales</taxon>
        <taxon>Polyangiaceae</taxon>
        <taxon>Sorangium</taxon>
    </lineage>
</organism>
<proteinExistence type="predicted"/>
<gene>
    <name evidence="2" type="ORF">SOCEGT47_081660</name>
</gene>
<feature type="compositionally biased region" description="Low complexity" evidence="1">
    <location>
        <begin position="27"/>
        <end position="38"/>
    </location>
</feature>
<evidence type="ECO:0000256" key="1">
    <source>
        <dbReference type="SAM" id="MobiDB-lite"/>
    </source>
</evidence>
<protein>
    <submittedName>
        <fullName evidence="2">Uncharacterized protein</fullName>
    </submittedName>
</protein>
<feature type="compositionally biased region" description="Basic residues" evidence="1">
    <location>
        <begin position="7"/>
        <end position="26"/>
    </location>
</feature>
<sequence length="374" mass="39221">MGGPRPGARRTRRRARAPPRVIRRPPARAGAPAPRTGPLRWRDPVGAGNVARVKQPVRPRPLAATRRASLRLLVAGLALLAVACGAAPGKPPDAEAPPPPRPRNAAAIAQSIAGGRVSVLVYADRTRGHPIMARLAALDLWGPVLAGTGLDPERDVERAFITAPRVDAANEAVVVLEHSVPEDRLQAALDTLLSRSDPPGARESGLGVPAVRVTIRGHTRVVASVEPTFLVVLPEAKAREARRFVGTGGFPDPTGDEAARAVALDPARTLRAPRAPRVPPTLGALEAAVTLADDGGAVVALDGASASPEQAARDAAALNEEIERATTVRIAIVKLRVVDPIGFFAEGDRVRAKRRVTPGELDKLFGLLSAVLPR</sequence>
<dbReference type="Proteomes" id="UP000295781">
    <property type="component" value="Chromosome"/>
</dbReference>